<keyword evidence="4" id="KW-1185">Reference proteome</keyword>
<dbReference type="RefSeq" id="WP_243362389.1">
    <property type="nucleotide sequence ID" value="NZ_JALGBH010000002.1"/>
</dbReference>
<organism evidence="3 4">
    <name type="scientific">Pedobacter montanisoli</name>
    <dbReference type="NCBI Taxonomy" id="2923277"/>
    <lineage>
        <taxon>Bacteria</taxon>
        <taxon>Pseudomonadati</taxon>
        <taxon>Bacteroidota</taxon>
        <taxon>Sphingobacteriia</taxon>
        <taxon>Sphingobacteriales</taxon>
        <taxon>Sphingobacteriaceae</taxon>
        <taxon>Pedobacter</taxon>
    </lineage>
</organism>
<keyword evidence="2" id="KW-0378">Hydrolase</keyword>
<evidence type="ECO:0000313" key="3">
    <source>
        <dbReference type="EMBL" id="MCJ0743264.1"/>
    </source>
</evidence>
<protein>
    <submittedName>
        <fullName evidence="3">Acyl-CoA thioesterase</fullName>
    </submittedName>
</protein>
<dbReference type="Gene3D" id="3.10.129.10">
    <property type="entry name" value="Hotdog Thioesterase"/>
    <property type="match status" value="1"/>
</dbReference>
<dbReference type="SUPFAM" id="SSF54637">
    <property type="entry name" value="Thioesterase/thiol ester dehydrase-isomerase"/>
    <property type="match status" value="1"/>
</dbReference>
<gene>
    <name evidence="3" type="ORF">MMF97_11110</name>
</gene>
<reference evidence="3" key="1">
    <citation type="submission" date="2022-03" db="EMBL/GenBank/DDBJ databases">
        <authorList>
            <person name="Woo C.Y."/>
        </authorList>
    </citation>
    <scope>NUCLEOTIDE SEQUENCE</scope>
    <source>
        <strain evidence="3">CYS-01</strain>
    </source>
</reference>
<evidence type="ECO:0000256" key="1">
    <source>
        <dbReference type="ARBA" id="ARBA00005953"/>
    </source>
</evidence>
<sequence>MYDNYKYKTTVEIRFADLDAFGHVNNATYLTYVEVARTKYWKQVIKWNWKKTGIVIREVNISYIKPIVWGDKIFIYVRTSKIGNSSFDIEYKIVKREKEGEILCSIAKTTCVAIDLKSKTSTPIPETERRRMIEFEQLH</sequence>
<dbReference type="EMBL" id="JALGBH010000002">
    <property type="protein sequence ID" value="MCJ0743264.1"/>
    <property type="molecule type" value="Genomic_DNA"/>
</dbReference>
<evidence type="ECO:0000256" key="2">
    <source>
        <dbReference type="ARBA" id="ARBA00022801"/>
    </source>
</evidence>
<evidence type="ECO:0000313" key="4">
    <source>
        <dbReference type="Proteomes" id="UP001165460"/>
    </source>
</evidence>
<dbReference type="CDD" id="cd00586">
    <property type="entry name" value="4HBT"/>
    <property type="match status" value="1"/>
</dbReference>
<dbReference type="Proteomes" id="UP001165460">
    <property type="component" value="Unassembled WGS sequence"/>
</dbReference>
<dbReference type="PANTHER" id="PTHR31793:SF27">
    <property type="entry name" value="NOVEL THIOESTERASE SUPERFAMILY DOMAIN AND SAPOSIN A-TYPE DOMAIN CONTAINING PROTEIN (0610012H03RIK)"/>
    <property type="match status" value="1"/>
</dbReference>
<accession>A0ABS9ZY95</accession>
<name>A0ABS9ZY95_9SPHI</name>
<dbReference type="InterPro" id="IPR050563">
    <property type="entry name" value="4-hydroxybenzoyl-CoA_TE"/>
</dbReference>
<comment type="similarity">
    <text evidence="1">Belongs to the 4-hydroxybenzoyl-CoA thioesterase family.</text>
</comment>
<comment type="caution">
    <text evidence="3">The sequence shown here is derived from an EMBL/GenBank/DDBJ whole genome shotgun (WGS) entry which is preliminary data.</text>
</comment>
<dbReference type="InterPro" id="IPR029069">
    <property type="entry name" value="HotDog_dom_sf"/>
</dbReference>
<dbReference type="Pfam" id="PF13279">
    <property type="entry name" value="4HBT_2"/>
    <property type="match status" value="1"/>
</dbReference>
<dbReference type="PANTHER" id="PTHR31793">
    <property type="entry name" value="4-HYDROXYBENZOYL-COA THIOESTERASE FAMILY MEMBER"/>
    <property type="match status" value="1"/>
</dbReference>
<proteinExistence type="inferred from homology"/>